<evidence type="ECO:0000313" key="1">
    <source>
        <dbReference type="EMBL" id="JAH95928.1"/>
    </source>
</evidence>
<dbReference type="AlphaFoldDB" id="A0A0E9X2M7"/>
<reference evidence="1" key="1">
    <citation type="submission" date="2014-11" db="EMBL/GenBank/DDBJ databases">
        <authorList>
            <person name="Amaro Gonzalez C."/>
        </authorList>
    </citation>
    <scope>NUCLEOTIDE SEQUENCE</scope>
</reference>
<sequence length="59" mass="7235">MVCRTCALGYVWQECVYQYKRVIMYCYTYIYTNTYANANRQVPHLCHLSREMYLFSFIL</sequence>
<protein>
    <submittedName>
        <fullName evidence="1">Uncharacterized protein</fullName>
    </submittedName>
</protein>
<reference evidence="1" key="2">
    <citation type="journal article" date="2015" name="Fish Shellfish Immunol.">
        <title>Early steps in the European eel (Anguilla anguilla)-Vibrio vulnificus interaction in the gills: Role of the RtxA13 toxin.</title>
        <authorList>
            <person name="Callol A."/>
            <person name="Pajuelo D."/>
            <person name="Ebbesson L."/>
            <person name="Teles M."/>
            <person name="MacKenzie S."/>
            <person name="Amaro C."/>
        </authorList>
    </citation>
    <scope>NUCLEOTIDE SEQUENCE</scope>
</reference>
<proteinExistence type="predicted"/>
<name>A0A0E9X2M7_ANGAN</name>
<dbReference type="EMBL" id="GBXM01012649">
    <property type="protein sequence ID" value="JAH95928.1"/>
    <property type="molecule type" value="Transcribed_RNA"/>
</dbReference>
<organism evidence="1">
    <name type="scientific">Anguilla anguilla</name>
    <name type="common">European freshwater eel</name>
    <name type="synonym">Muraena anguilla</name>
    <dbReference type="NCBI Taxonomy" id="7936"/>
    <lineage>
        <taxon>Eukaryota</taxon>
        <taxon>Metazoa</taxon>
        <taxon>Chordata</taxon>
        <taxon>Craniata</taxon>
        <taxon>Vertebrata</taxon>
        <taxon>Euteleostomi</taxon>
        <taxon>Actinopterygii</taxon>
        <taxon>Neopterygii</taxon>
        <taxon>Teleostei</taxon>
        <taxon>Anguilliformes</taxon>
        <taxon>Anguillidae</taxon>
        <taxon>Anguilla</taxon>
    </lineage>
</organism>
<accession>A0A0E9X2M7</accession>